<dbReference type="InterPro" id="IPR036866">
    <property type="entry name" value="RibonucZ/Hydroxyglut_hydro"/>
</dbReference>
<dbReference type="Gene3D" id="3.60.15.10">
    <property type="entry name" value="Ribonuclease Z/Hydroxyacylglutathione hydrolase-like"/>
    <property type="match status" value="1"/>
</dbReference>
<dbReference type="GO" id="GO:0070292">
    <property type="term" value="P:N-acylphosphatidylethanolamine metabolic process"/>
    <property type="evidence" value="ECO:0007669"/>
    <property type="project" value="TreeGrafter"/>
</dbReference>
<name>A0A316UEU1_9BASI</name>
<dbReference type="OrthoDB" id="332863at2759"/>
<dbReference type="GO" id="GO:0005737">
    <property type="term" value="C:cytoplasm"/>
    <property type="evidence" value="ECO:0007669"/>
    <property type="project" value="TreeGrafter"/>
</dbReference>
<protein>
    <submittedName>
        <fullName evidence="3">Metallo-hydrolase/oxidoreductase</fullName>
    </submittedName>
</protein>
<dbReference type="InterPro" id="IPR001279">
    <property type="entry name" value="Metallo-B-lactamas"/>
</dbReference>
<keyword evidence="4" id="KW-1185">Reference proteome</keyword>
<feature type="region of interest" description="Disordered" evidence="1">
    <location>
        <begin position="52"/>
        <end position="87"/>
    </location>
</feature>
<sequence>MATISPLNIHHKPATATDKSHHLPNNRGFVNPWPSWVKPSLAEIWSGLTWGSSSADDDTEESSDVGEAGSSATTDFDVVEPDFGASGEKHPGRVRTWWLGHAGVLVEFPGADGQEPLRILFDPIFSQRCSPSQYWGPTRFYKAPCKVSDLPPIHIVLISHNHYDHLDANTISELWKANKDHLRFVLPLGNRDWMESLLGPECGPRMWIADWWDEAEFWSPNGGKDNLDMAIRLGQEKKRKGELLSSSSSLTLGDHDESDDEARPRNKDYLRIVCTPAQHGSGRFAYDTGSSLWASYNVFFHPASSPENPFHLFFGGDTGYRLRPPPPALPFPPCPAFLEMHEKLGDPDLLLLPISIGSTHSYIKSWDPIGIVPKVDGGLMAQNHLDEWEALDVARILSGQSLGDREFKEQYVAQQSRADHSIDRKEWALRGERKQKAAITTKRPLAVAIHFGTFSPPAEALGNLAALRKACGFHSWRYARSYDPEEGTDAQSNGTFLVLNHGGRTDVAMPTRKR</sequence>
<dbReference type="AlphaFoldDB" id="A0A316UEU1"/>
<dbReference type="PANTHER" id="PTHR15032:SF27">
    <property type="entry name" value="N-ACYL-PHOSPHATIDYLETHANOLAMINE-HYDROLYZING PHOSPHOLIPASE D"/>
    <property type="match status" value="1"/>
</dbReference>
<dbReference type="GO" id="GO:0070291">
    <property type="term" value="P:N-acylethanolamine metabolic process"/>
    <property type="evidence" value="ECO:0007669"/>
    <property type="project" value="TreeGrafter"/>
</dbReference>
<dbReference type="GeneID" id="37015694"/>
<dbReference type="EMBL" id="KZ819321">
    <property type="protein sequence ID" value="PWN23710.1"/>
    <property type="molecule type" value="Genomic_DNA"/>
</dbReference>
<dbReference type="SUPFAM" id="SSF56281">
    <property type="entry name" value="Metallo-hydrolase/oxidoreductase"/>
    <property type="match status" value="1"/>
</dbReference>
<organism evidence="3 4">
    <name type="scientific">Pseudomicrostroma glucosiphilum</name>
    <dbReference type="NCBI Taxonomy" id="1684307"/>
    <lineage>
        <taxon>Eukaryota</taxon>
        <taxon>Fungi</taxon>
        <taxon>Dikarya</taxon>
        <taxon>Basidiomycota</taxon>
        <taxon>Ustilaginomycotina</taxon>
        <taxon>Exobasidiomycetes</taxon>
        <taxon>Microstromatales</taxon>
        <taxon>Microstromatales incertae sedis</taxon>
        <taxon>Pseudomicrostroma</taxon>
    </lineage>
</organism>
<dbReference type="RefSeq" id="XP_025350870.1">
    <property type="nucleotide sequence ID" value="XM_025493960.1"/>
</dbReference>
<feature type="compositionally biased region" description="Acidic residues" evidence="1">
    <location>
        <begin position="55"/>
        <end position="64"/>
    </location>
</feature>
<evidence type="ECO:0000313" key="3">
    <source>
        <dbReference type="EMBL" id="PWN23710.1"/>
    </source>
</evidence>
<dbReference type="Pfam" id="PF12706">
    <property type="entry name" value="Lactamase_B_2"/>
    <property type="match status" value="1"/>
</dbReference>
<feature type="domain" description="Metallo-beta-lactamase" evidence="2">
    <location>
        <begin position="118"/>
        <end position="217"/>
    </location>
</feature>
<keyword evidence="3" id="KW-0378">Hydrolase</keyword>
<proteinExistence type="predicted"/>
<reference evidence="3 4" key="1">
    <citation type="journal article" date="2018" name="Mol. Biol. Evol.">
        <title>Broad Genomic Sampling Reveals a Smut Pathogenic Ancestry of the Fungal Clade Ustilaginomycotina.</title>
        <authorList>
            <person name="Kijpornyongpan T."/>
            <person name="Mondo S.J."/>
            <person name="Barry K."/>
            <person name="Sandor L."/>
            <person name="Lee J."/>
            <person name="Lipzen A."/>
            <person name="Pangilinan J."/>
            <person name="LaButti K."/>
            <person name="Hainaut M."/>
            <person name="Henrissat B."/>
            <person name="Grigoriev I.V."/>
            <person name="Spatafora J.W."/>
            <person name="Aime M.C."/>
        </authorList>
    </citation>
    <scope>NUCLEOTIDE SEQUENCE [LARGE SCALE GENOMIC DNA]</scope>
    <source>
        <strain evidence="3 4">MCA 4718</strain>
    </source>
</reference>
<evidence type="ECO:0000313" key="4">
    <source>
        <dbReference type="Proteomes" id="UP000245942"/>
    </source>
</evidence>
<dbReference type="Proteomes" id="UP000245942">
    <property type="component" value="Unassembled WGS sequence"/>
</dbReference>
<dbReference type="GO" id="GO:0070290">
    <property type="term" value="F:N-acylphosphatidylethanolamine-specific phospholipase D activity"/>
    <property type="evidence" value="ECO:0007669"/>
    <property type="project" value="TreeGrafter"/>
</dbReference>
<evidence type="ECO:0000259" key="2">
    <source>
        <dbReference type="Pfam" id="PF12706"/>
    </source>
</evidence>
<accession>A0A316UEU1</accession>
<feature type="region of interest" description="Disordered" evidence="1">
    <location>
        <begin position="1"/>
        <end position="23"/>
    </location>
</feature>
<dbReference type="PANTHER" id="PTHR15032">
    <property type="entry name" value="N-ACYL-PHOSPHATIDYLETHANOLAMINE-HYDROLYZING PHOSPHOLIPASE D"/>
    <property type="match status" value="1"/>
</dbReference>
<gene>
    <name evidence="3" type="ORF">BCV69DRAFT_296026</name>
</gene>
<evidence type="ECO:0000256" key="1">
    <source>
        <dbReference type="SAM" id="MobiDB-lite"/>
    </source>
</evidence>
<feature type="region of interest" description="Disordered" evidence="1">
    <location>
        <begin position="240"/>
        <end position="263"/>
    </location>
</feature>